<name>A0A9K3CW72_9EUKA</name>
<proteinExistence type="predicted"/>
<keyword evidence="3" id="KW-1185">Reference proteome</keyword>
<feature type="compositionally biased region" description="Polar residues" evidence="1">
    <location>
        <begin position="7"/>
        <end position="20"/>
    </location>
</feature>
<feature type="compositionally biased region" description="Basic and acidic residues" evidence="1">
    <location>
        <begin position="24"/>
        <end position="50"/>
    </location>
</feature>
<feature type="compositionally biased region" description="Basic and acidic residues" evidence="1">
    <location>
        <begin position="101"/>
        <end position="117"/>
    </location>
</feature>
<sequence>MDGSHPLAQSVSGQPLQSPFLQALKDEKRQEKEAERMIRSRRNTGDDHDMGSPQKNVRQTPRVSRRSLSKRDRKNKGKNRSPVTEGSSSSDSPLWARGRLSRADRERQSREREREGDREESESTDSKENSNNYLSASEITLKEITRVFGRGYPPPPMPFGMIQDPESSSSKAPKDGPKDIAKDVAKESDGEGEREREREATVPEEKETEGEGEREGEKDSVASVHTKTVEGEKGEKGVEGEREKDVEQKESPEAKGDVAML</sequence>
<protein>
    <submittedName>
        <fullName evidence="2">Uncharacterized protein</fullName>
    </submittedName>
</protein>
<feature type="compositionally biased region" description="Polar residues" evidence="1">
    <location>
        <begin position="81"/>
        <end position="92"/>
    </location>
</feature>
<comment type="caution">
    <text evidence="2">The sequence shown here is derived from an EMBL/GenBank/DDBJ whole genome shotgun (WGS) entry which is preliminary data.</text>
</comment>
<evidence type="ECO:0000256" key="1">
    <source>
        <dbReference type="SAM" id="MobiDB-lite"/>
    </source>
</evidence>
<feature type="compositionally biased region" description="Basic and acidic residues" evidence="1">
    <location>
        <begin position="172"/>
        <end position="220"/>
    </location>
</feature>
<dbReference type="AlphaFoldDB" id="A0A9K3CW72"/>
<evidence type="ECO:0000313" key="2">
    <source>
        <dbReference type="EMBL" id="GIQ83766.1"/>
    </source>
</evidence>
<evidence type="ECO:0000313" key="3">
    <source>
        <dbReference type="Proteomes" id="UP000265618"/>
    </source>
</evidence>
<feature type="compositionally biased region" description="Basic and acidic residues" evidence="1">
    <location>
        <begin position="227"/>
        <end position="261"/>
    </location>
</feature>
<reference evidence="2 3" key="1">
    <citation type="journal article" date="2018" name="PLoS ONE">
        <title>The draft genome of Kipferlia bialata reveals reductive genome evolution in fornicate parasites.</title>
        <authorList>
            <person name="Tanifuji G."/>
            <person name="Takabayashi S."/>
            <person name="Kume K."/>
            <person name="Takagi M."/>
            <person name="Nakayama T."/>
            <person name="Kamikawa R."/>
            <person name="Inagaki Y."/>
            <person name="Hashimoto T."/>
        </authorList>
    </citation>
    <scope>NUCLEOTIDE SEQUENCE [LARGE SCALE GENOMIC DNA]</scope>
    <source>
        <strain evidence="2">NY0173</strain>
    </source>
</reference>
<feature type="compositionally biased region" description="Polar residues" evidence="1">
    <location>
        <begin position="53"/>
        <end position="62"/>
    </location>
</feature>
<dbReference type="EMBL" id="BDIP01001168">
    <property type="protein sequence ID" value="GIQ83766.1"/>
    <property type="molecule type" value="Genomic_DNA"/>
</dbReference>
<dbReference type="Proteomes" id="UP000265618">
    <property type="component" value="Unassembled WGS sequence"/>
</dbReference>
<feature type="compositionally biased region" description="Basic residues" evidence="1">
    <location>
        <begin position="63"/>
        <end position="79"/>
    </location>
</feature>
<feature type="region of interest" description="Disordered" evidence="1">
    <location>
        <begin position="1"/>
        <end position="261"/>
    </location>
</feature>
<accession>A0A9K3CW72</accession>
<organism evidence="2 3">
    <name type="scientific">Kipferlia bialata</name>
    <dbReference type="NCBI Taxonomy" id="797122"/>
    <lineage>
        <taxon>Eukaryota</taxon>
        <taxon>Metamonada</taxon>
        <taxon>Carpediemonas-like organisms</taxon>
        <taxon>Kipferlia</taxon>
    </lineage>
</organism>
<feature type="compositionally biased region" description="Polar residues" evidence="1">
    <location>
        <begin position="129"/>
        <end position="138"/>
    </location>
</feature>
<gene>
    <name evidence="2" type="ORF">KIPB_005136</name>
</gene>